<reference evidence="3 4" key="1">
    <citation type="submission" date="2014-07" db="EMBL/GenBank/DDBJ databases">
        <authorList>
            <person name="McCorrison J."/>
            <person name="Sanka R."/>
            <person name="Torralba M."/>
            <person name="Gillis M."/>
            <person name="Haft D.H."/>
            <person name="Methe B."/>
            <person name="Sutton G."/>
            <person name="Nelson K.E."/>
        </authorList>
    </citation>
    <scope>NUCLEOTIDE SEQUENCE [LARGE SCALE GENOMIC DNA]</scope>
    <source>
        <strain evidence="3 4">DNF00882</strain>
    </source>
</reference>
<dbReference type="PROSITE" id="PS51257">
    <property type="entry name" value="PROKAR_LIPOPROTEIN"/>
    <property type="match status" value="1"/>
</dbReference>
<dbReference type="Proteomes" id="UP000029538">
    <property type="component" value="Unassembled WGS sequence"/>
</dbReference>
<keyword evidence="2" id="KW-0732">Signal</keyword>
<feature type="compositionally biased region" description="Low complexity" evidence="1">
    <location>
        <begin position="293"/>
        <end position="335"/>
    </location>
</feature>
<evidence type="ECO:0000313" key="3">
    <source>
        <dbReference type="EMBL" id="KGF48344.1"/>
    </source>
</evidence>
<evidence type="ECO:0000256" key="1">
    <source>
        <dbReference type="SAM" id="MobiDB-lite"/>
    </source>
</evidence>
<feature type="signal peptide" evidence="2">
    <location>
        <begin position="1"/>
        <end position="26"/>
    </location>
</feature>
<proteinExistence type="predicted"/>
<evidence type="ECO:0000256" key="2">
    <source>
        <dbReference type="SAM" id="SignalP"/>
    </source>
</evidence>
<feature type="compositionally biased region" description="Polar residues" evidence="1">
    <location>
        <begin position="274"/>
        <end position="292"/>
    </location>
</feature>
<dbReference type="EMBL" id="JRNR01000100">
    <property type="protein sequence ID" value="KGF48344.1"/>
    <property type="molecule type" value="Genomic_DNA"/>
</dbReference>
<evidence type="ECO:0008006" key="5">
    <source>
        <dbReference type="Google" id="ProtNLM"/>
    </source>
</evidence>
<name>A0A096CSQ7_9BACT</name>
<accession>A0A096CSQ7</accession>
<dbReference type="AlphaFoldDB" id="A0A096CSQ7"/>
<protein>
    <recommendedName>
        <fullName evidence="5">Lipoprotein</fullName>
    </recommendedName>
</protein>
<gene>
    <name evidence="3" type="ORF">HMPREF0654_09495</name>
</gene>
<organism evidence="3 4">
    <name type="scientific">Prevotella disiens DNF00882</name>
    <dbReference type="NCBI Taxonomy" id="1401075"/>
    <lineage>
        <taxon>Bacteria</taxon>
        <taxon>Pseudomonadati</taxon>
        <taxon>Bacteroidota</taxon>
        <taxon>Bacteroidia</taxon>
        <taxon>Bacteroidales</taxon>
        <taxon>Prevotellaceae</taxon>
        <taxon>Prevotella</taxon>
    </lineage>
</organism>
<sequence length="357" mass="39950">MKRQYILFVSAIATLMSLTSCDTLLALDGGSVGTVYSTGGAVYDAGYGVGYGANRGYASLNYEQARQQALFLSDKMAYELGLNELQYEAIYEINLDYLLNMRGESSLYGDLWALRNTDLFYVLSPQQYNYFVNMDYFYRPVYWYNDAYVFSIYSRYDNPRYYYRSRPSVYSSYRGGHSRYGNSYYAGRFGRRDGSPVVINRGNFANDNSRYSALANTSRYNSNTSSFGNQQRRNGGTYGQGSLNSQQSRFGTQRRNDNSNRNSTFGVGNRKPNKNNSQFGNDKRNWNNSTFERGNFNKSNTNNSSFGGNRSSFGGNRSSFGGSNRSSFGSGSSNSKAQPNAAPNSKSNSGGSFGGHR</sequence>
<feature type="compositionally biased region" description="Polar residues" evidence="1">
    <location>
        <begin position="219"/>
        <end position="266"/>
    </location>
</feature>
<comment type="caution">
    <text evidence="3">The sequence shown here is derived from an EMBL/GenBank/DDBJ whole genome shotgun (WGS) entry which is preliminary data.</text>
</comment>
<evidence type="ECO:0000313" key="4">
    <source>
        <dbReference type="Proteomes" id="UP000029538"/>
    </source>
</evidence>
<feature type="region of interest" description="Disordered" evidence="1">
    <location>
        <begin position="219"/>
        <end position="357"/>
    </location>
</feature>
<feature type="chain" id="PRO_5001918811" description="Lipoprotein" evidence="2">
    <location>
        <begin position="27"/>
        <end position="357"/>
    </location>
</feature>
<dbReference type="RefSeq" id="WP_036884282.1">
    <property type="nucleotide sequence ID" value="NZ_JRNR01000100.1"/>
</dbReference>